<evidence type="ECO:0000256" key="4">
    <source>
        <dbReference type="ARBA" id="ARBA00022840"/>
    </source>
</evidence>
<dbReference type="InterPro" id="IPR038005">
    <property type="entry name" value="RX-like_CC"/>
</dbReference>
<keyword evidence="4" id="KW-0067">ATP-binding</keyword>
<proteinExistence type="predicted"/>
<sequence length="168" mass="19584">MGDIAVDVFLETLKQLITSSNLDVIIDVKDQLQSLENEIKYLREFLKVTDKKCKEHPEVMKLVMRIRDVVSEAENIVEQFMVLVLKDDHAIECQDHLFLDLFFEGHSLDIIFERHSLDLESVKKKIKTLTDEVKQIYEENKYDLNGVAVKKLKHSSTKSEGFWADQKT</sequence>
<dbReference type="EMBL" id="JACTNZ010000012">
    <property type="protein sequence ID" value="KAG5523204.1"/>
    <property type="molecule type" value="Genomic_DNA"/>
</dbReference>
<keyword evidence="3" id="KW-0611">Plant defense</keyword>
<evidence type="ECO:0000256" key="1">
    <source>
        <dbReference type="ARBA" id="ARBA00022737"/>
    </source>
</evidence>
<evidence type="ECO:0000259" key="6">
    <source>
        <dbReference type="Pfam" id="PF18052"/>
    </source>
</evidence>
<dbReference type="Gene3D" id="1.20.5.4130">
    <property type="match status" value="1"/>
</dbReference>
<feature type="coiled-coil region" evidence="5">
    <location>
        <begin position="112"/>
        <end position="139"/>
    </location>
</feature>
<evidence type="ECO:0000313" key="7">
    <source>
        <dbReference type="EMBL" id="KAG5523204.1"/>
    </source>
</evidence>
<dbReference type="CDD" id="cd14798">
    <property type="entry name" value="RX-CC_like"/>
    <property type="match status" value="1"/>
</dbReference>
<keyword evidence="1" id="KW-0677">Repeat</keyword>
<organism evidence="7 8">
    <name type="scientific">Rhododendron griersonianum</name>
    <dbReference type="NCBI Taxonomy" id="479676"/>
    <lineage>
        <taxon>Eukaryota</taxon>
        <taxon>Viridiplantae</taxon>
        <taxon>Streptophyta</taxon>
        <taxon>Embryophyta</taxon>
        <taxon>Tracheophyta</taxon>
        <taxon>Spermatophyta</taxon>
        <taxon>Magnoliopsida</taxon>
        <taxon>eudicotyledons</taxon>
        <taxon>Gunneridae</taxon>
        <taxon>Pentapetalae</taxon>
        <taxon>asterids</taxon>
        <taxon>Ericales</taxon>
        <taxon>Ericaceae</taxon>
        <taxon>Ericoideae</taxon>
        <taxon>Rhodoreae</taxon>
        <taxon>Rhododendron</taxon>
    </lineage>
</organism>
<gene>
    <name evidence="7" type="ORF">RHGRI_035127</name>
</gene>
<evidence type="ECO:0000256" key="5">
    <source>
        <dbReference type="SAM" id="Coils"/>
    </source>
</evidence>
<dbReference type="Pfam" id="PF18052">
    <property type="entry name" value="Rx_N"/>
    <property type="match status" value="1"/>
</dbReference>
<feature type="domain" description="Disease resistance N-terminal" evidence="6">
    <location>
        <begin position="5"/>
        <end position="89"/>
    </location>
</feature>
<dbReference type="Proteomes" id="UP000823749">
    <property type="component" value="Chromosome 12"/>
</dbReference>
<keyword evidence="8" id="KW-1185">Reference proteome</keyword>
<name>A0AAV6I942_9ERIC</name>
<protein>
    <recommendedName>
        <fullName evidence="6">Disease resistance N-terminal domain-containing protein</fullName>
    </recommendedName>
</protein>
<comment type="caution">
    <text evidence="7">The sequence shown here is derived from an EMBL/GenBank/DDBJ whole genome shotgun (WGS) entry which is preliminary data.</text>
</comment>
<evidence type="ECO:0000256" key="3">
    <source>
        <dbReference type="ARBA" id="ARBA00022821"/>
    </source>
</evidence>
<evidence type="ECO:0000256" key="2">
    <source>
        <dbReference type="ARBA" id="ARBA00022741"/>
    </source>
</evidence>
<keyword evidence="2" id="KW-0547">Nucleotide-binding</keyword>
<reference evidence="7" key="1">
    <citation type="submission" date="2020-08" db="EMBL/GenBank/DDBJ databases">
        <title>Plant Genome Project.</title>
        <authorList>
            <person name="Zhang R.-G."/>
        </authorList>
    </citation>
    <scope>NUCLEOTIDE SEQUENCE</scope>
    <source>
        <strain evidence="7">WSP0</strain>
        <tissue evidence="7">Leaf</tissue>
    </source>
</reference>
<keyword evidence="5" id="KW-0175">Coiled coil</keyword>
<dbReference type="InterPro" id="IPR041118">
    <property type="entry name" value="Rx_N"/>
</dbReference>
<dbReference type="GO" id="GO:0006952">
    <property type="term" value="P:defense response"/>
    <property type="evidence" value="ECO:0007669"/>
    <property type="project" value="UniProtKB-KW"/>
</dbReference>
<dbReference type="AlphaFoldDB" id="A0AAV6I942"/>
<accession>A0AAV6I942</accession>
<dbReference type="GO" id="GO:0005524">
    <property type="term" value="F:ATP binding"/>
    <property type="evidence" value="ECO:0007669"/>
    <property type="project" value="UniProtKB-KW"/>
</dbReference>
<evidence type="ECO:0000313" key="8">
    <source>
        <dbReference type="Proteomes" id="UP000823749"/>
    </source>
</evidence>